<dbReference type="eggNOG" id="ENOG502RZV8">
    <property type="taxonomic scope" value="Eukaryota"/>
</dbReference>
<dbReference type="InterPro" id="IPR006156">
    <property type="entry name" value="Dihydroneopterin_aldolase"/>
</dbReference>
<dbReference type="NCBIfam" id="TIGR00525">
    <property type="entry name" value="folB"/>
    <property type="match status" value="1"/>
</dbReference>
<dbReference type="AlphaFoldDB" id="A0A0A0KU85"/>
<dbReference type="GO" id="GO:0046654">
    <property type="term" value="P:tetrahydrofolate biosynthetic process"/>
    <property type="evidence" value="ECO:0007669"/>
    <property type="project" value="UniProtKB-UniRule"/>
</dbReference>
<dbReference type="FunFam" id="3.30.1130.10:FF:000003">
    <property type="entry name" value="7,8-dihydroneopterin aldolase"/>
    <property type="match status" value="1"/>
</dbReference>
<evidence type="ECO:0000313" key="11">
    <source>
        <dbReference type="Proteomes" id="UP000029981"/>
    </source>
</evidence>
<reference evidence="10 11" key="1">
    <citation type="journal article" date="2009" name="Nat. Genet.">
        <title>The genome of the cucumber, Cucumis sativus L.</title>
        <authorList>
            <person name="Huang S."/>
            <person name="Li R."/>
            <person name="Zhang Z."/>
            <person name="Li L."/>
            <person name="Gu X."/>
            <person name="Fan W."/>
            <person name="Lucas W.J."/>
            <person name="Wang X."/>
            <person name="Xie B."/>
            <person name="Ni P."/>
            <person name="Ren Y."/>
            <person name="Zhu H."/>
            <person name="Li J."/>
            <person name="Lin K."/>
            <person name="Jin W."/>
            <person name="Fei Z."/>
            <person name="Li G."/>
            <person name="Staub J."/>
            <person name="Kilian A."/>
            <person name="van der Vossen E.A."/>
            <person name="Wu Y."/>
            <person name="Guo J."/>
            <person name="He J."/>
            <person name="Jia Z."/>
            <person name="Ren Y."/>
            <person name="Tian G."/>
            <person name="Lu Y."/>
            <person name="Ruan J."/>
            <person name="Qian W."/>
            <person name="Wang M."/>
            <person name="Huang Q."/>
            <person name="Li B."/>
            <person name="Xuan Z."/>
            <person name="Cao J."/>
            <person name="Asan"/>
            <person name="Wu Z."/>
            <person name="Zhang J."/>
            <person name="Cai Q."/>
            <person name="Bai Y."/>
            <person name="Zhao B."/>
            <person name="Han Y."/>
            <person name="Li Y."/>
            <person name="Li X."/>
            <person name="Wang S."/>
            <person name="Shi Q."/>
            <person name="Liu S."/>
            <person name="Cho W.K."/>
            <person name="Kim J.Y."/>
            <person name="Xu Y."/>
            <person name="Heller-Uszynska K."/>
            <person name="Miao H."/>
            <person name="Cheng Z."/>
            <person name="Zhang S."/>
            <person name="Wu J."/>
            <person name="Yang Y."/>
            <person name="Kang H."/>
            <person name="Li M."/>
            <person name="Liang H."/>
            <person name="Ren X."/>
            <person name="Shi Z."/>
            <person name="Wen M."/>
            <person name="Jian M."/>
            <person name="Yang H."/>
            <person name="Zhang G."/>
            <person name="Yang Z."/>
            <person name="Chen R."/>
            <person name="Liu S."/>
            <person name="Li J."/>
            <person name="Ma L."/>
            <person name="Liu H."/>
            <person name="Zhou Y."/>
            <person name="Zhao J."/>
            <person name="Fang X."/>
            <person name="Li G."/>
            <person name="Fang L."/>
            <person name="Li Y."/>
            <person name="Liu D."/>
            <person name="Zheng H."/>
            <person name="Zhang Y."/>
            <person name="Qin N."/>
            <person name="Li Z."/>
            <person name="Yang G."/>
            <person name="Yang S."/>
            <person name="Bolund L."/>
            <person name="Kristiansen K."/>
            <person name="Zheng H."/>
            <person name="Li S."/>
            <person name="Zhang X."/>
            <person name="Yang H."/>
            <person name="Wang J."/>
            <person name="Sun R."/>
            <person name="Zhang B."/>
            <person name="Jiang S."/>
            <person name="Wang J."/>
            <person name="Du Y."/>
            <person name="Li S."/>
        </authorList>
    </citation>
    <scope>NUCLEOTIDE SEQUENCE [LARGE SCALE GENOMIC DNA]</scope>
    <source>
        <strain evidence="11">cv. 9930</strain>
    </source>
</reference>
<reference evidence="10 11" key="3">
    <citation type="journal article" date="2010" name="BMC Genomics">
        <title>Transcriptome sequencing and comparative analysis of cucumber flowers with different sex types.</title>
        <authorList>
            <person name="Guo S."/>
            <person name="Zheng Y."/>
            <person name="Joung J.G."/>
            <person name="Liu S."/>
            <person name="Zhang Z."/>
            <person name="Crasta O.R."/>
            <person name="Sobral B.W."/>
            <person name="Xu Y."/>
            <person name="Huang S."/>
            <person name="Fei Z."/>
        </authorList>
    </citation>
    <scope>NUCLEOTIDE SEQUENCE [LARGE SCALE GENOMIC DNA]</scope>
    <source>
        <strain evidence="11">cv. 9930</strain>
    </source>
</reference>
<dbReference type="GO" id="GO:0004150">
    <property type="term" value="F:dihydroneopterin aldolase activity"/>
    <property type="evidence" value="ECO:0000318"/>
    <property type="project" value="GO_Central"/>
</dbReference>
<dbReference type="InterPro" id="IPR043133">
    <property type="entry name" value="GTP-CH-I_C/QueF"/>
</dbReference>
<dbReference type="KEGG" id="csv:101220531"/>
<comment type="pathway">
    <text evidence="2 8">Cofactor biosynthesis; tetrahydrofolate biosynthesis; 2-amino-4-hydroxy-6-hydroxymethyl-7,8-dihydropteridine diphosphate from 7,8-dihydroneopterin triphosphate: step 3/4.</text>
</comment>
<dbReference type="OMA" id="GHYKSVA"/>
<gene>
    <name evidence="10" type="ORF">Csa_4G026280</name>
</gene>
<dbReference type="PANTHER" id="PTHR42844:SF1">
    <property type="entry name" value="DIHYDRONEOPTERIN ALDOLASE 1-RELATED"/>
    <property type="match status" value="1"/>
</dbReference>
<comment type="subunit">
    <text evidence="7">Homooctamer. Forms a hollow cylinder assembled from two ring-shaped tetramers.</text>
</comment>
<keyword evidence="5 8" id="KW-0456">Lyase</keyword>
<proteinExistence type="inferred from homology"/>
<dbReference type="Pfam" id="PF02152">
    <property type="entry name" value="FolB"/>
    <property type="match status" value="1"/>
</dbReference>
<dbReference type="Proteomes" id="UP000029981">
    <property type="component" value="Chromosome 4"/>
</dbReference>
<dbReference type="EC" id="4.1.2.25" evidence="8"/>
<keyword evidence="4 8" id="KW-0289">Folate biosynthesis</keyword>
<dbReference type="Gramene" id="KGN53200">
    <property type="protein sequence ID" value="KGN53200"/>
    <property type="gene ID" value="Csa_4G026280"/>
</dbReference>
<organism evidence="10 11">
    <name type="scientific">Cucumis sativus</name>
    <name type="common">Cucumber</name>
    <dbReference type="NCBI Taxonomy" id="3659"/>
    <lineage>
        <taxon>Eukaryota</taxon>
        <taxon>Viridiplantae</taxon>
        <taxon>Streptophyta</taxon>
        <taxon>Embryophyta</taxon>
        <taxon>Tracheophyta</taxon>
        <taxon>Spermatophyta</taxon>
        <taxon>Magnoliopsida</taxon>
        <taxon>eudicotyledons</taxon>
        <taxon>Gunneridae</taxon>
        <taxon>Pentapetalae</taxon>
        <taxon>rosids</taxon>
        <taxon>fabids</taxon>
        <taxon>Cucurbitales</taxon>
        <taxon>Cucurbitaceae</taxon>
        <taxon>Benincaseae</taxon>
        <taxon>Cucumis</taxon>
    </lineage>
</organism>
<evidence type="ECO:0000256" key="1">
    <source>
        <dbReference type="ARBA" id="ARBA00001353"/>
    </source>
</evidence>
<dbReference type="PANTHER" id="PTHR42844">
    <property type="entry name" value="DIHYDRONEOPTERIN ALDOLASE 1-RELATED"/>
    <property type="match status" value="1"/>
</dbReference>
<evidence type="ECO:0000256" key="8">
    <source>
        <dbReference type="RuleBase" id="RU362079"/>
    </source>
</evidence>
<accession>A0A0A0KU85</accession>
<evidence type="ECO:0000256" key="7">
    <source>
        <dbReference type="ARBA" id="ARBA00063311"/>
    </source>
</evidence>
<feature type="domain" description="Dihydroneopterin aldolase/epimerase" evidence="9">
    <location>
        <begin position="28"/>
        <end position="141"/>
    </location>
</feature>
<dbReference type="SUPFAM" id="SSF55620">
    <property type="entry name" value="Tetrahydrobiopterin biosynthesis enzymes-like"/>
    <property type="match status" value="1"/>
</dbReference>
<evidence type="ECO:0000256" key="2">
    <source>
        <dbReference type="ARBA" id="ARBA00005013"/>
    </source>
</evidence>
<comment type="catalytic activity">
    <reaction evidence="1 8">
        <text>7,8-dihydroneopterin = 6-hydroxymethyl-7,8-dihydropterin + glycolaldehyde</text>
        <dbReference type="Rhea" id="RHEA:10540"/>
        <dbReference type="ChEBI" id="CHEBI:17001"/>
        <dbReference type="ChEBI" id="CHEBI:17071"/>
        <dbReference type="ChEBI" id="CHEBI:44841"/>
        <dbReference type="EC" id="4.1.2.25"/>
    </reaction>
</comment>
<evidence type="ECO:0000256" key="5">
    <source>
        <dbReference type="ARBA" id="ARBA00023239"/>
    </source>
</evidence>
<comment type="similarity">
    <text evidence="3 8">Belongs to the DHNA family.</text>
</comment>
<keyword evidence="11" id="KW-1185">Reference proteome</keyword>
<sequence>MADDKVDIIRPLVEASTNSFKIEKGDRLILRGLKFHGYHGVHLREKETGQTFLVDVDAWLDLRAAGKSDNLSDTVSYTAIYRIAKEVMTGPSHDLLESAAEEISSKIMIQYDRVTAVRVKVAKPDVVVGGPIDYLGVEIYRSRDRDMPLPI</sequence>
<evidence type="ECO:0000256" key="6">
    <source>
        <dbReference type="ARBA" id="ARBA00055579"/>
    </source>
</evidence>
<reference evidence="10 11" key="2">
    <citation type="journal article" date="2009" name="PLoS ONE">
        <title>An integrated genetic and cytogenetic map of the cucumber genome.</title>
        <authorList>
            <person name="Ren Y."/>
            <person name="Zhang Z."/>
            <person name="Liu J."/>
            <person name="Staub J.E."/>
            <person name="Han Y."/>
            <person name="Cheng Z."/>
            <person name="Li X."/>
            <person name="Lu J."/>
            <person name="Miao H."/>
            <person name="Kang H."/>
            <person name="Xie B."/>
            <person name="Gu X."/>
            <person name="Wang X."/>
            <person name="Du Y."/>
            <person name="Jin W."/>
            <person name="Huang S."/>
        </authorList>
    </citation>
    <scope>NUCLEOTIDE SEQUENCE [LARGE SCALE GENOMIC DNA]</scope>
    <source>
        <strain evidence="11">cv. 9930</strain>
    </source>
</reference>
<dbReference type="CDD" id="cd00534">
    <property type="entry name" value="DHNA_DHNTPE"/>
    <property type="match status" value="1"/>
</dbReference>
<dbReference type="GO" id="GO:0005737">
    <property type="term" value="C:cytoplasm"/>
    <property type="evidence" value="ECO:0000318"/>
    <property type="project" value="GO_Central"/>
</dbReference>
<reference evidence="10 11" key="4">
    <citation type="journal article" date="2011" name="BMC Genomics">
        <title>RNA-Seq improves annotation of protein-coding genes in the cucumber genome.</title>
        <authorList>
            <person name="Li Z."/>
            <person name="Zhang Z."/>
            <person name="Yan P."/>
            <person name="Huang S."/>
            <person name="Fei Z."/>
            <person name="Lin K."/>
        </authorList>
    </citation>
    <scope>NUCLEOTIDE SEQUENCE [LARGE SCALE GENOMIC DNA]</scope>
    <source>
        <strain evidence="11">cv. 9930</strain>
    </source>
</reference>
<evidence type="ECO:0000313" key="10">
    <source>
        <dbReference type="EMBL" id="KGN53200.1"/>
    </source>
</evidence>
<evidence type="ECO:0000256" key="3">
    <source>
        <dbReference type="ARBA" id="ARBA00005708"/>
    </source>
</evidence>
<evidence type="ECO:0000259" key="9">
    <source>
        <dbReference type="SMART" id="SM00905"/>
    </source>
</evidence>
<dbReference type="STRING" id="3659.A0A0A0KU85"/>
<dbReference type="EMBL" id="CM002925">
    <property type="protein sequence ID" value="KGN53200.1"/>
    <property type="molecule type" value="Genomic_DNA"/>
</dbReference>
<dbReference type="Gene3D" id="3.30.1130.10">
    <property type="match status" value="1"/>
</dbReference>
<dbReference type="InterPro" id="IPR006157">
    <property type="entry name" value="FolB_dom"/>
</dbReference>
<evidence type="ECO:0000256" key="4">
    <source>
        <dbReference type="ARBA" id="ARBA00022909"/>
    </source>
</evidence>
<protein>
    <recommendedName>
        <fullName evidence="8">7,8-dihydroneopterin aldolase</fullName>
        <ecNumber evidence="8">4.1.2.25</ecNumber>
    </recommendedName>
</protein>
<dbReference type="NCBIfam" id="TIGR00526">
    <property type="entry name" value="folB_dom"/>
    <property type="match status" value="1"/>
</dbReference>
<comment type="function">
    <text evidence="8">Catalyzes the conversion of 7,8-dihydroneopterin to 6-hydroxymethyl-7,8-dihydropterin.</text>
</comment>
<dbReference type="SMART" id="SM00905">
    <property type="entry name" value="FolB"/>
    <property type="match status" value="1"/>
</dbReference>
<dbReference type="GO" id="GO:0046656">
    <property type="term" value="P:folic acid biosynthetic process"/>
    <property type="evidence" value="ECO:0007669"/>
    <property type="project" value="UniProtKB-UniRule"/>
</dbReference>
<dbReference type="OrthoDB" id="1863886at2759"/>
<comment type="function">
    <text evidence="6">Catalyzes the conversion of 7,8-dihydroneopterin into 6-hydroxymethyl-7,8-dihydropterin, a biosynthetic precursor of the vitamin tetrahydrofolate. Can use L-threo-dihydroneopterin and D-erythro-dihydroneopterin as substrates for the formation of 6-hydroxymethyldihydropterin, but it can also catalyze the epimerization of carbon 2' of dihydroneopterin and dihydromonapterin.</text>
</comment>
<dbReference type="UniPathway" id="UPA00077">
    <property type="reaction ID" value="UER00154"/>
</dbReference>
<name>A0A0A0KU85_CUCSA</name>